<keyword evidence="2" id="KW-1185">Reference proteome</keyword>
<accession>A0A2U2NBU7</accession>
<dbReference type="AlphaFoldDB" id="A0A2U2NBU7"/>
<proteinExistence type="predicted"/>
<evidence type="ECO:0000313" key="2">
    <source>
        <dbReference type="Proteomes" id="UP000245876"/>
    </source>
</evidence>
<name>A0A2U2NBU7_9BIFI</name>
<protein>
    <submittedName>
        <fullName evidence="1">Uncharacterized protein</fullName>
    </submittedName>
</protein>
<evidence type="ECO:0000313" key="1">
    <source>
        <dbReference type="EMBL" id="PWG66626.1"/>
    </source>
</evidence>
<gene>
    <name evidence="1" type="ORF">DF196_01620</name>
</gene>
<sequence>MSYDLYVADKAVEEDHLYDECPLGDFSLGDDSERGRYFNYTYNLSEFFTEYGVNPIHDLDGLQASECEDRINKALRRISDVDIQSLEEKYNPDNGWGNVDSAIRWLWCIRDYCRKHPDYLVYERS</sequence>
<organism evidence="1 2">
    <name type="scientific">Bifidobacterium callitrichidarum</name>
    <dbReference type="NCBI Taxonomy" id="2052941"/>
    <lineage>
        <taxon>Bacteria</taxon>
        <taxon>Bacillati</taxon>
        <taxon>Actinomycetota</taxon>
        <taxon>Actinomycetes</taxon>
        <taxon>Bifidobacteriales</taxon>
        <taxon>Bifidobacteriaceae</taxon>
        <taxon>Bifidobacterium</taxon>
    </lineage>
</organism>
<dbReference type="Proteomes" id="UP000245876">
    <property type="component" value="Unassembled WGS sequence"/>
</dbReference>
<comment type="caution">
    <text evidence="1">The sequence shown here is derived from an EMBL/GenBank/DDBJ whole genome shotgun (WGS) entry which is preliminary data.</text>
</comment>
<reference evidence="1 2" key="1">
    <citation type="journal article" date="2018" name="Int. J. Syst. Evol. Microbiol.">
        <title>Bifidobacterium callitrichidarum sp. nov. from the faeces of the emperor tamarin (Saguinus imperator).</title>
        <authorList>
            <person name="Modesto M."/>
            <person name="Michelini S."/>
            <person name="Sansosti M.C."/>
            <person name="De Filippo C."/>
            <person name="Cavalieri D."/>
            <person name="Qvirist L."/>
            <person name="Andlid T."/>
            <person name="Spiezio C."/>
            <person name="Sandri C."/>
            <person name="Pascarelli S."/>
            <person name="Sgorbati B."/>
            <person name="Mattarelli P."/>
        </authorList>
    </citation>
    <scope>NUCLEOTIDE SEQUENCE [LARGE SCALE GENOMIC DNA]</scope>
    <source>
        <strain evidence="1 2">TRI 5</strain>
    </source>
</reference>
<dbReference type="RefSeq" id="WP_109056195.1">
    <property type="nucleotide sequence ID" value="NZ_QFFM01000003.1"/>
</dbReference>
<dbReference type="EMBL" id="QFFM01000003">
    <property type="protein sequence ID" value="PWG66626.1"/>
    <property type="molecule type" value="Genomic_DNA"/>
</dbReference>